<keyword evidence="1" id="KW-0732">Signal</keyword>
<dbReference type="EMBL" id="JAATNW010000009">
    <property type="protein sequence ID" value="NMH61379.1"/>
    <property type="molecule type" value="Genomic_DNA"/>
</dbReference>
<evidence type="ECO:0000313" key="2">
    <source>
        <dbReference type="EMBL" id="NMH61379.1"/>
    </source>
</evidence>
<comment type="caution">
    <text evidence="2">The sequence shown here is derived from an EMBL/GenBank/DDBJ whole genome shotgun (WGS) entry which is preliminary data.</text>
</comment>
<protein>
    <recommendedName>
        <fullName evidence="4">Cohesin domain-containing protein</fullName>
    </recommendedName>
</protein>
<feature type="signal peptide" evidence="1">
    <location>
        <begin position="1"/>
        <end position="31"/>
    </location>
</feature>
<organism evidence="2 3">
    <name type="scientific">Alteromonas ponticola</name>
    <dbReference type="NCBI Taxonomy" id="2720613"/>
    <lineage>
        <taxon>Bacteria</taxon>
        <taxon>Pseudomonadati</taxon>
        <taxon>Pseudomonadota</taxon>
        <taxon>Gammaproteobacteria</taxon>
        <taxon>Alteromonadales</taxon>
        <taxon>Alteromonadaceae</taxon>
        <taxon>Alteromonas/Salinimonas group</taxon>
        <taxon>Alteromonas</taxon>
    </lineage>
</organism>
<keyword evidence="3" id="KW-1185">Reference proteome</keyword>
<dbReference type="Pfam" id="PF20396">
    <property type="entry name" value="DUF6689"/>
    <property type="match status" value="1"/>
</dbReference>
<feature type="chain" id="PRO_5045067472" description="Cohesin domain-containing protein" evidence="1">
    <location>
        <begin position="32"/>
        <end position="284"/>
    </location>
</feature>
<sequence>MTQCKRKLNSQRNIWLAGLFLMCASVTQVHAQVVQPSSLSVADNSIQASISLSNAIAVDVTVEFENSIGLHANNIDVQATLLDPTDPSIVDRLPSSLINADSAFPVMVSISPKAEAGFGFEGVAMVELYTTALHYVEGTPLRLFRSHDNGEFEDITMLTASGSFRARGNTGSFSDFIILADTRPLSTVLNEKFNALNNVLSGNRNEISSGLLNPIDVAMSSLYSALTLQNYTVALAHVDTLISLLESANGNAVPDVWRSSNDITNVKGELLTHLYTLRFSLRTN</sequence>
<evidence type="ECO:0000256" key="1">
    <source>
        <dbReference type="SAM" id="SignalP"/>
    </source>
</evidence>
<reference evidence="2 3" key="1">
    <citation type="submission" date="2020-03" db="EMBL/GenBank/DDBJ databases">
        <title>Alteromonas ponticola sp. nov., isolated from seawater.</title>
        <authorList>
            <person name="Yoon J.-H."/>
            <person name="Kim Y.-O."/>
        </authorList>
    </citation>
    <scope>NUCLEOTIDE SEQUENCE [LARGE SCALE GENOMIC DNA]</scope>
    <source>
        <strain evidence="2 3">MYP5</strain>
    </source>
</reference>
<evidence type="ECO:0000313" key="3">
    <source>
        <dbReference type="Proteomes" id="UP000709336"/>
    </source>
</evidence>
<gene>
    <name evidence="2" type="ORF">HCJ96_15220</name>
</gene>
<evidence type="ECO:0008006" key="4">
    <source>
        <dbReference type="Google" id="ProtNLM"/>
    </source>
</evidence>
<accession>A0ABX1R4K9</accession>
<dbReference type="Proteomes" id="UP000709336">
    <property type="component" value="Unassembled WGS sequence"/>
</dbReference>
<dbReference type="InterPro" id="IPR046511">
    <property type="entry name" value="DUF6689"/>
</dbReference>
<dbReference type="RefSeq" id="WP_169211945.1">
    <property type="nucleotide sequence ID" value="NZ_JAATNW010000009.1"/>
</dbReference>
<name>A0ABX1R4K9_9ALTE</name>
<proteinExistence type="predicted"/>